<evidence type="ECO:0000256" key="3">
    <source>
        <dbReference type="ARBA" id="ARBA00022723"/>
    </source>
</evidence>
<feature type="domain" description="C2H2-type" evidence="11">
    <location>
        <begin position="421"/>
        <end position="448"/>
    </location>
</feature>
<dbReference type="InterPro" id="IPR036236">
    <property type="entry name" value="Znf_C2H2_sf"/>
</dbReference>
<dbReference type="FunFam" id="3.30.160.60:FF:000125">
    <property type="entry name" value="Putative zinc finger protein 143"/>
    <property type="match status" value="1"/>
</dbReference>
<feature type="domain" description="C2H2-type" evidence="11">
    <location>
        <begin position="565"/>
        <end position="588"/>
    </location>
</feature>
<keyword evidence="13" id="KW-1185">Reference proteome</keyword>
<feature type="domain" description="C2H2-type" evidence="11">
    <location>
        <begin position="477"/>
        <end position="504"/>
    </location>
</feature>
<dbReference type="GO" id="GO:0016787">
    <property type="term" value="F:hydrolase activity"/>
    <property type="evidence" value="ECO:0007669"/>
    <property type="project" value="UniProtKB-KW"/>
</dbReference>
<proteinExistence type="predicted"/>
<evidence type="ECO:0000256" key="2">
    <source>
        <dbReference type="ARBA" id="ARBA00022722"/>
    </source>
</evidence>
<dbReference type="EMBL" id="LNIX01000003">
    <property type="protein sequence ID" value="OXA57160.1"/>
    <property type="molecule type" value="Genomic_DNA"/>
</dbReference>
<feature type="domain" description="C2H2-type" evidence="11">
    <location>
        <begin position="393"/>
        <end position="420"/>
    </location>
</feature>
<dbReference type="PROSITE" id="PS50157">
    <property type="entry name" value="ZINC_FINGER_C2H2_2"/>
    <property type="match status" value="7"/>
</dbReference>
<organism evidence="12 13">
    <name type="scientific">Folsomia candida</name>
    <name type="common">Springtail</name>
    <dbReference type="NCBI Taxonomy" id="158441"/>
    <lineage>
        <taxon>Eukaryota</taxon>
        <taxon>Metazoa</taxon>
        <taxon>Ecdysozoa</taxon>
        <taxon>Arthropoda</taxon>
        <taxon>Hexapoda</taxon>
        <taxon>Collembola</taxon>
        <taxon>Entomobryomorpha</taxon>
        <taxon>Isotomoidea</taxon>
        <taxon>Isotomidae</taxon>
        <taxon>Proisotominae</taxon>
        <taxon>Folsomia</taxon>
    </lineage>
</organism>
<sequence>MGVGGFFQLLGLRHDRRHISEFKKWRIGLDGTGFFCRGVYSGQAATANGDPTDAVITGLELLLKKMIRYDVHPVLFLDGDNLPAKYETQQKRRKARLKQQLQYHRRHNDDDGWMRSLSQYKATSSDHQTHLVLLAQRLNIPYQVALYEMDSQGVYSLRENDVDMIATSDSDFAVYGCRNIFFDCDENGWGYYFNPKEDIPLALNIPDEEYSPEMVLKMALLRGNDFYGGVPGIGPQKCVEVVKAAAKWDVDSLLQTVKELYPIIHAKIPSDCRDRLLQAELTFRHATVYDVTTQRQVPLTPVESPVLQQQISIFAGPFKDPISATAISKGLLHPITHQAIANVVDLTTGFWSSSYRRPQGVKIFVRGKRKSVEEMGLDDCDAAPKKKKRQQKWECHICKKTFSRFWTMKRHIAVHSGKKPFECSRCGKCFNRQFNLDAHAVIHANVHPYNCGRCGKSFKWRTTYSRHLGRHKGAKPYPCSICDKSFSRRDHLMEHINTHTGLRPFICDVAGCGKVFAHSANLLVHKKTHFDNRPYTCSSCSKSFKAKQTLQHHMITKHGAPGGGVKCSICEKTFPTKIKLQKHLKTHG</sequence>
<keyword evidence="7" id="KW-0862">Zinc</keyword>
<keyword evidence="6" id="KW-0378">Hydrolase</keyword>
<evidence type="ECO:0000256" key="5">
    <source>
        <dbReference type="ARBA" id="ARBA00022771"/>
    </source>
</evidence>
<evidence type="ECO:0000313" key="12">
    <source>
        <dbReference type="EMBL" id="OXA57160.1"/>
    </source>
</evidence>
<dbReference type="InterPro" id="IPR029060">
    <property type="entry name" value="PIN-like_dom_sf"/>
</dbReference>
<evidence type="ECO:0000256" key="1">
    <source>
        <dbReference type="ARBA" id="ARBA00004123"/>
    </source>
</evidence>
<name>A0A226EIN7_FOLCA</name>
<dbReference type="InterPro" id="IPR006086">
    <property type="entry name" value="XPG-I_dom"/>
</dbReference>
<dbReference type="SMART" id="SM00485">
    <property type="entry name" value="XPGN"/>
    <property type="match status" value="1"/>
</dbReference>
<gene>
    <name evidence="12" type="ORF">Fcan01_07196</name>
</gene>
<dbReference type="AlphaFoldDB" id="A0A226EIN7"/>
<keyword evidence="9" id="KW-0539">Nucleus</keyword>
<dbReference type="Gene3D" id="1.10.150.20">
    <property type="entry name" value="5' to 3' exonuclease, C-terminal subdomain"/>
    <property type="match status" value="1"/>
</dbReference>
<dbReference type="Pfam" id="PF00096">
    <property type="entry name" value="zf-C2H2"/>
    <property type="match status" value="6"/>
</dbReference>
<evidence type="ECO:0000256" key="10">
    <source>
        <dbReference type="PROSITE-ProRule" id="PRU00042"/>
    </source>
</evidence>
<dbReference type="SMART" id="SM00484">
    <property type="entry name" value="XPGI"/>
    <property type="match status" value="1"/>
</dbReference>
<dbReference type="GO" id="GO:0008270">
    <property type="term" value="F:zinc ion binding"/>
    <property type="evidence" value="ECO:0007669"/>
    <property type="project" value="UniProtKB-KW"/>
</dbReference>
<feature type="domain" description="C2H2-type" evidence="11">
    <location>
        <begin position="505"/>
        <end position="534"/>
    </location>
</feature>
<comment type="caution">
    <text evidence="12">The sequence shown here is derived from an EMBL/GenBank/DDBJ whole genome shotgun (WGS) entry which is preliminary data.</text>
</comment>
<dbReference type="InterPro" id="IPR013087">
    <property type="entry name" value="Znf_C2H2_type"/>
</dbReference>
<feature type="domain" description="C2H2-type" evidence="11">
    <location>
        <begin position="449"/>
        <end position="476"/>
    </location>
</feature>
<evidence type="ECO:0000256" key="9">
    <source>
        <dbReference type="ARBA" id="ARBA00023242"/>
    </source>
</evidence>
<accession>A0A226EIN7</accession>
<protein>
    <submittedName>
        <fullName evidence="12">Krueppel 1</fullName>
    </submittedName>
</protein>
<dbReference type="Gene3D" id="3.30.160.60">
    <property type="entry name" value="Classic Zinc Finger"/>
    <property type="match status" value="6"/>
</dbReference>
<reference evidence="12 13" key="1">
    <citation type="submission" date="2015-12" db="EMBL/GenBank/DDBJ databases">
        <title>The genome of Folsomia candida.</title>
        <authorList>
            <person name="Faddeeva A."/>
            <person name="Derks M.F."/>
            <person name="Anvar Y."/>
            <person name="Smit S."/>
            <person name="Van Straalen N."/>
            <person name="Roelofs D."/>
        </authorList>
    </citation>
    <scope>NUCLEOTIDE SEQUENCE [LARGE SCALE GENOMIC DNA]</scope>
    <source>
        <strain evidence="12 13">VU population</strain>
        <tissue evidence="12">Whole body</tissue>
    </source>
</reference>
<comment type="subcellular location">
    <subcellularLocation>
        <location evidence="1">Nucleus</location>
    </subcellularLocation>
</comment>
<dbReference type="InterPro" id="IPR006085">
    <property type="entry name" value="XPG_DNA_repair_N"/>
</dbReference>
<dbReference type="SMART" id="SM00355">
    <property type="entry name" value="ZnF_C2H2"/>
    <property type="match status" value="7"/>
</dbReference>
<evidence type="ECO:0000313" key="13">
    <source>
        <dbReference type="Proteomes" id="UP000198287"/>
    </source>
</evidence>
<evidence type="ECO:0000256" key="8">
    <source>
        <dbReference type="ARBA" id="ARBA00023125"/>
    </source>
</evidence>
<dbReference type="GO" id="GO:0005634">
    <property type="term" value="C:nucleus"/>
    <property type="evidence" value="ECO:0007669"/>
    <property type="project" value="UniProtKB-SubCell"/>
</dbReference>
<keyword evidence="8" id="KW-0238">DNA-binding</keyword>
<dbReference type="GO" id="GO:0000981">
    <property type="term" value="F:DNA-binding transcription factor activity, RNA polymerase II-specific"/>
    <property type="evidence" value="ECO:0007669"/>
    <property type="project" value="TreeGrafter"/>
</dbReference>
<evidence type="ECO:0000256" key="6">
    <source>
        <dbReference type="ARBA" id="ARBA00022801"/>
    </source>
</evidence>
<dbReference type="PRINTS" id="PR00853">
    <property type="entry name" value="XPGRADSUPER"/>
</dbReference>
<dbReference type="SUPFAM" id="SSF88723">
    <property type="entry name" value="PIN domain-like"/>
    <property type="match status" value="1"/>
</dbReference>
<evidence type="ECO:0000256" key="4">
    <source>
        <dbReference type="ARBA" id="ARBA00022737"/>
    </source>
</evidence>
<dbReference type="Gene3D" id="3.40.50.1010">
    <property type="entry name" value="5'-nuclease"/>
    <property type="match status" value="1"/>
</dbReference>
<dbReference type="Pfam" id="PF00752">
    <property type="entry name" value="XPG_N"/>
    <property type="match status" value="1"/>
</dbReference>
<dbReference type="GO" id="GO:0004518">
    <property type="term" value="F:nuclease activity"/>
    <property type="evidence" value="ECO:0007669"/>
    <property type="project" value="UniProtKB-KW"/>
</dbReference>
<evidence type="ECO:0000259" key="11">
    <source>
        <dbReference type="PROSITE" id="PS50157"/>
    </source>
</evidence>
<keyword evidence="3" id="KW-0479">Metal-binding</keyword>
<dbReference type="FunFam" id="3.30.160.60:FF:000630">
    <property type="entry name" value="Zinc finger protein 180"/>
    <property type="match status" value="1"/>
</dbReference>
<dbReference type="OrthoDB" id="6077919at2759"/>
<feature type="domain" description="C2H2-type" evidence="11">
    <location>
        <begin position="535"/>
        <end position="558"/>
    </location>
</feature>
<dbReference type="FunFam" id="3.30.160.60:FF:000446">
    <property type="entry name" value="Zinc finger protein"/>
    <property type="match status" value="1"/>
</dbReference>
<evidence type="ECO:0000256" key="7">
    <source>
        <dbReference type="ARBA" id="ARBA00022833"/>
    </source>
</evidence>
<dbReference type="InterPro" id="IPR006084">
    <property type="entry name" value="XPG/Rad2"/>
</dbReference>
<keyword evidence="4" id="KW-0677">Repeat</keyword>
<dbReference type="PROSITE" id="PS00028">
    <property type="entry name" value="ZINC_FINGER_C2H2_1"/>
    <property type="match status" value="6"/>
</dbReference>
<keyword evidence="2" id="KW-0540">Nuclease</keyword>
<dbReference type="PANTHER" id="PTHR24408">
    <property type="entry name" value="ZINC FINGER PROTEIN"/>
    <property type="match status" value="1"/>
</dbReference>
<dbReference type="SUPFAM" id="SSF57667">
    <property type="entry name" value="beta-beta-alpha zinc fingers"/>
    <property type="match status" value="4"/>
</dbReference>
<dbReference type="Pfam" id="PF00867">
    <property type="entry name" value="XPG_I"/>
    <property type="match status" value="1"/>
</dbReference>
<dbReference type="SUPFAM" id="SSF47807">
    <property type="entry name" value="5' to 3' exonuclease, C-terminal subdomain"/>
    <property type="match status" value="1"/>
</dbReference>
<keyword evidence="5 10" id="KW-0863">Zinc-finger</keyword>
<dbReference type="InterPro" id="IPR036279">
    <property type="entry name" value="5-3_exonuclease_C_sf"/>
</dbReference>
<dbReference type="PANTHER" id="PTHR24408:SF58">
    <property type="entry name" value="TRANSCRIPTION FACTOR (TFIIIA), PUTATIVE (AFU_ORTHOLOGUE AFUA_1G05150)-RELATED"/>
    <property type="match status" value="1"/>
</dbReference>
<dbReference type="FunFam" id="3.30.160.60:FF:000045">
    <property type="entry name" value="ZFP69 zinc finger protein B"/>
    <property type="match status" value="1"/>
</dbReference>
<dbReference type="GO" id="GO:0043565">
    <property type="term" value="F:sequence-specific DNA binding"/>
    <property type="evidence" value="ECO:0007669"/>
    <property type="project" value="TreeGrafter"/>
</dbReference>
<dbReference type="Proteomes" id="UP000198287">
    <property type="component" value="Unassembled WGS sequence"/>
</dbReference>